<feature type="region of interest" description="Disordered" evidence="1">
    <location>
        <begin position="24"/>
        <end position="46"/>
    </location>
</feature>
<dbReference type="Proteomes" id="UP000887116">
    <property type="component" value="Unassembled WGS sequence"/>
</dbReference>
<sequence>MTGLETVNVTDEVEVFEEHIGDRGVTEPRAECHPEQRQRLRAKRDGNNSEIEEIIDVSVNNTDIRFLTKLITSGLINFCQNPPPICVSSKYS</sequence>
<proteinExistence type="predicted"/>
<gene>
    <name evidence="2" type="ORF">TNCT_539581</name>
</gene>
<dbReference type="AlphaFoldDB" id="A0A8X6HL46"/>
<reference evidence="2" key="1">
    <citation type="submission" date="2020-07" db="EMBL/GenBank/DDBJ databases">
        <title>Multicomponent nature underlies the extraordinary mechanical properties of spider dragline silk.</title>
        <authorList>
            <person name="Kono N."/>
            <person name="Nakamura H."/>
            <person name="Mori M."/>
            <person name="Yoshida Y."/>
            <person name="Ohtoshi R."/>
            <person name="Malay A.D."/>
            <person name="Moran D.A.P."/>
            <person name="Tomita M."/>
            <person name="Numata K."/>
            <person name="Arakawa K."/>
        </authorList>
    </citation>
    <scope>NUCLEOTIDE SEQUENCE</scope>
</reference>
<evidence type="ECO:0000256" key="1">
    <source>
        <dbReference type="SAM" id="MobiDB-lite"/>
    </source>
</evidence>
<dbReference type="EMBL" id="BMAO01015919">
    <property type="protein sequence ID" value="GFR05179.1"/>
    <property type="molecule type" value="Genomic_DNA"/>
</dbReference>
<comment type="caution">
    <text evidence="2">The sequence shown here is derived from an EMBL/GenBank/DDBJ whole genome shotgun (WGS) entry which is preliminary data.</text>
</comment>
<keyword evidence="3" id="KW-1185">Reference proteome</keyword>
<protein>
    <submittedName>
        <fullName evidence="2">Uncharacterized protein</fullName>
    </submittedName>
</protein>
<name>A0A8X6HL46_TRICU</name>
<accession>A0A8X6HL46</accession>
<organism evidence="2 3">
    <name type="scientific">Trichonephila clavata</name>
    <name type="common">Joro spider</name>
    <name type="synonym">Nephila clavata</name>
    <dbReference type="NCBI Taxonomy" id="2740835"/>
    <lineage>
        <taxon>Eukaryota</taxon>
        <taxon>Metazoa</taxon>
        <taxon>Ecdysozoa</taxon>
        <taxon>Arthropoda</taxon>
        <taxon>Chelicerata</taxon>
        <taxon>Arachnida</taxon>
        <taxon>Araneae</taxon>
        <taxon>Araneomorphae</taxon>
        <taxon>Entelegynae</taxon>
        <taxon>Araneoidea</taxon>
        <taxon>Nephilidae</taxon>
        <taxon>Trichonephila</taxon>
    </lineage>
</organism>
<evidence type="ECO:0000313" key="2">
    <source>
        <dbReference type="EMBL" id="GFR05179.1"/>
    </source>
</evidence>
<evidence type="ECO:0000313" key="3">
    <source>
        <dbReference type="Proteomes" id="UP000887116"/>
    </source>
</evidence>